<dbReference type="GO" id="GO:0016791">
    <property type="term" value="F:phosphatase activity"/>
    <property type="evidence" value="ECO:0007669"/>
    <property type="project" value="TreeGrafter"/>
</dbReference>
<organism evidence="4 5">
    <name type="scientific">Gordonia lacunae</name>
    <dbReference type="NCBI Taxonomy" id="417102"/>
    <lineage>
        <taxon>Bacteria</taxon>
        <taxon>Bacillati</taxon>
        <taxon>Actinomycetota</taxon>
        <taxon>Actinomycetes</taxon>
        <taxon>Mycobacteriales</taxon>
        <taxon>Gordoniaceae</taxon>
        <taxon>Gordonia</taxon>
    </lineage>
</organism>
<dbReference type="InterPro" id="IPR003018">
    <property type="entry name" value="GAF"/>
</dbReference>
<dbReference type="RefSeq" id="WP_086535917.1">
    <property type="nucleotide sequence ID" value="NZ_NGFO01000015.1"/>
</dbReference>
<reference evidence="4 5" key="1">
    <citation type="submission" date="2017-05" db="EMBL/GenBank/DDBJ databases">
        <title>Biotechnological potential of actinobacteria isolated from South African environments.</title>
        <authorList>
            <person name="Le Roes-Hill M."/>
            <person name="Prins A."/>
            <person name="Durrell K.A."/>
        </authorList>
    </citation>
    <scope>NUCLEOTIDE SEQUENCE [LARGE SCALE GENOMIC DNA]</scope>
    <source>
        <strain evidence="4">BS2</strain>
    </source>
</reference>
<keyword evidence="1" id="KW-0378">Hydrolase</keyword>
<proteinExistence type="predicted"/>
<dbReference type="SMART" id="SM00065">
    <property type="entry name" value="GAF"/>
    <property type="match status" value="1"/>
</dbReference>
<dbReference type="AlphaFoldDB" id="A0A243Q8P2"/>
<comment type="caution">
    <text evidence="4">The sequence shown here is derived from an EMBL/GenBank/DDBJ whole genome shotgun (WGS) entry which is preliminary data.</text>
</comment>
<dbReference type="PANTHER" id="PTHR43156:SF2">
    <property type="entry name" value="STAGE II SPORULATION PROTEIN E"/>
    <property type="match status" value="1"/>
</dbReference>
<dbReference type="Proteomes" id="UP000194632">
    <property type="component" value="Unassembled WGS sequence"/>
</dbReference>
<dbReference type="Pfam" id="PF01590">
    <property type="entry name" value="GAF"/>
    <property type="match status" value="1"/>
</dbReference>
<dbReference type="SUPFAM" id="SSF81606">
    <property type="entry name" value="PP2C-like"/>
    <property type="match status" value="1"/>
</dbReference>
<feature type="domain" description="GAF" evidence="2">
    <location>
        <begin position="29"/>
        <end position="177"/>
    </location>
</feature>
<dbReference type="SMART" id="SM00331">
    <property type="entry name" value="PP2C_SIG"/>
    <property type="match status" value="1"/>
</dbReference>
<feature type="domain" description="PPM-type phosphatase" evidence="3">
    <location>
        <begin position="191"/>
        <end position="406"/>
    </location>
</feature>
<dbReference type="EMBL" id="NGFO01000015">
    <property type="protein sequence ID" value="OUC78064.1"/>
    <property type="molecule type" value="Genomic_DNA"/>
</dbReference>
<dbReference type="InterPro" id="IPR001932">
    <property type="entry name" value="PPM-type_phosphatase-like_dom"/>
</dbReference>
<accession>A0A243Q8P2</accession>
<dbReference type="Pfam" id="PF07228">
    <property type="entry name" value="SpoIIE"/>
    <property type="match status" value="1"/>
</dbReference>
<dbReference type="Gene3D" id="3.30.450.40">
    <property type="match status" value="1"/>
</dbReference>
<dbReference type="STRING" id="417102.CA982_13945"/>
<evidence type="ECO:0000259" key="2">
    <source>
        <dbReference type="SMART" id="SM00065"/>
    </source>
</evidence>
<evidence type="ECO:0000313" key="4">
    <source>
        <dbReference type="EMBL" id="OUC78064.1"/>
    </source>
</evidence>
<evidence type="ECO:0000256" key="1">
    <source>
        <dbReference type="ARBA" id="ARBA00022801"/>
    </source>
</evidence>
<gene>
    <name evidence="4" type="ORF">CA982_13945</name>
</gene>
<evidence type="ECO:0000313" key="5">
    <source>
        <dbReference type="Proteomes" id="UP000194632"/>
    </source>
</evidence>
<sequence>MTLVDAHIDADLEEARLHSVQQLNVLDSPPEDRFAQITRMAKAVFGVPMSTVSLLDRDRQWFKAVDGIELQNLPREQTVCQVTVARAYDHPEDPALIIPDVSKVPAFAEIPQVAADGGIRFYAGYPLYGPGGHPVGTFCLYDTQARELTTEQQAAFRELAAWAQREIANTDDLERAALVQRQLLPPPLGTVPGWSIAAMCLPAFAVGGDFYDHYPWTDGLVFTVADVMGKGLGAAILTATVRSAIRAASRALDAAARNATDTDLGQVVGTVADQLADDFAGTETFATAFHARLHTDDGRLEYVDAGHGLSVVRRSTGGVESLNGGGLPIGILRDETWDTARVDLGPGDMLVITSDGLLDLLPAGDDAALRALFDDTATPSDVCSMVTELVASRPPIDDVTVLAIRRDETA</sequence>
<dbReference type="PANTHER" id="PTHR43156">
    <property type="entry name" value="STAGE II SPORULATION PROTEIN E-RELATED"/>
    <property type="match status" value="1"/>
</dbReference>
<name>A0A243Q8P2_9ACTN</name>
<dbReference type="OrthoDB" id="9151676at2"/>
<evidence type="ECO:0000259" key="3">
    <source>
        <dbReference type="SMART" id="SM00331"/>
    </source>
</evidence>
<dbReference type="InterPro" id="IPR036457">
    <property type="entry name" value="PPM-type-like_dom_sf"/>
</dbReference>
<dbReference type="InterPro" id="IPR052016">
    <property type="entry name" value="Bact_Sigma-Reg"/>
</dbReference>
<dbReference type="SUPFAM" id="SSF55781">
    <property type="entry name" value="GAF domain-like"/>
    <property type="match status" value="1"/>
</dbReference>
<dbReference type="InterPro" id="IPR029016">
    <property type="entry name" value="GAF-like_dom_sf"/>
</dbReference>
<dbReference type="Gene3D" id="3.60.40.10">
    <property type="entry name" value="PPM-type phosphatase domain"/>
    <property type="match status" value="1"/>
</dbReference>
<protein>
    <submittedName>
        <fullName evidence="4">Serine/threonine protein phosphatase</fullName>
    </submittedName>
</protein>
<keyword evidence="5" id="KW-1185">Reference proteome</keyword>